<keyword evidence="3" id="KW-1185">Reference proteome</keyword>
<accession>A0A3N4VDM0</accession>
<dbReference type="RefSeq" id="WP_123769769.1">
    <property type="nucleotide sequence ID" value="NZ_RKQN01000002.1"/>
</dbReference>
<protein>
    <submittedName>
        <fullName evidence="2">Uncharacterized protein</fullName>
    </submittedName>
</protein>
<comment type="caution">
    <text evidence="2">The sequence shown here is derived from an EMBL/GenBank/DDBJ whole genome shotgun (WGS) entry which is preliminary data.</text>
</comment>
<dbReference type="AlphaFoldDB" id="A0A3N4VDM0"/>
<reference evidence="2 3" key="1">
    <citation type="submission" date="2018-11" db="EMBL/GenBank/DDBJ databases">
        <title>Genomic Encyclopedia of Type Strains, Phase IV (KMG-IV): sequencing the most valuable type-strain genomes for metagenomic binning, comparative biology and taxonomic classification.</title>
        <authorList>
            <person name="Goeker M."/>
        </authorList>
    </citation>
    <scope>NUCLEOTIDE SEQUENCE [LARGE SCALE GENOMIC DNA]</scope>
    <source>
        <strain evidence="2 3">DSM 25623</strain>
    </source>
</reference>
<evidence type="ECO:0000256" key="1">
    <source>
        <dbReference type="SAM" id="MobiDB-lite"/>
    </source>
</evidence>
<feature type="compositionally biased region" description="Low complexity" evidence="1">
    <location>
        <begin position="43"/>
        <end position="56"/>
    </location>
</feature>
<evidence type="ECO:0000313" key="3">
    <source>
        <dbReference type="Proteomes" id="UP000269708"/>
    </source>
</evidence>
<gene>
    <name evidence="2" type="ORF">EDC50_1396</name>
</gene>
<proteinExistence type="predicted"/>
<organism evidence="2 3">
    <name type="scientific">Vulcaniibacterium tengchongense</name>
    <dbReference type="NCBI Taxonomy" id="1273429"/>
    <lineage>
        <taxon>Bacteria</taxon>
        <taxon>Pseudomonadati</taxon>
        <taxon>Pseudomonadota</taxon>
        <taxon>Gammaproteobacteria</taxon>
        <taxon>Lysobacterales</taxon>
        <taxon>Lysobacteraceae</taxon>
        <taxon>Vulcaniibacterium</taxon>
    </lineage>
</organism>
<dbReference type="Proteomes" id="UP000269708">
    <property type="component" value="Unassembled WGS sequence"/>
</dbReference>
<name>A0A3N4VDM0_9GAMM</name>
<evidence type="ECO:0000313" key="2">
    <source>
        <dbReference type="EMBL" id="RPE79575.1"/>
    </source>
</evidence>
<feature type="region of interest" description="Disordered" evidence="1">
    <location>
        <begin position="43"/>
        <end position="69"/>
    </location>
</feature>
<dbReference type="EMBL" id="RKQN01000002">
    <property type="protein sequence ID" value="RPE79575.1"/>
    <property type="molecule type" value="Genomic_DNA"/>
</dbReference>
<sequence>MTGLWSAEQHEWLRAMGLTPWRLATPEDERGGAERARAAAAELLAPVPGPGDAAPARPVPPPRRPPAAGDRLGAAIARAARRREWDADLAALLPDPSRLRGDAAGKRALWPRLRALRRGQGGA</sequence>